<dbReference type="AlphaFoldDB" id="A0A4C1WC78"/>
<proteinExistence type="predicted"/>
<accession>A0A4C1WC78</accession>
<dbReference type="EMBL" id="BGZK01000508">
    <property type="protein sequence ID" value="GBP47735.1"/>
    <property type="molecule type" value="Genomic_DNA"/>
</dbReference>
<comment type="caution">
    <text evidence="1">The sequence shown here is derived from an EMBL/GenBank/DDBJ whole genome shotgun (WGS) entry which is preliminary data.</text>
</comment>
<organism evidence="1 2">
    <name type="scientific">Eumeta variegata</name>
    <name type="common">Bagworm moth</name>
    <name type="synonym">Eumeta japonica</name>
    <dbReference type="NCBI Taxonomy" id="151549"/>
    <lineage>
        <taxon>Eukaryota</taxon>
        <taxon>Metazoa</taxon>
        <taxon>Ecdysozoa</taxon>
        <taxon>Arthropoda</taxon>
        <taxon>Hexapoda</taxon>
        <taxon>Insecta</taxon>
        <taxon>Pterygota</taxon>
        <taxon>Neoptera</taxon>
        <taxon>Endopterygota</taxon>
        <taxon>Lepidoptera</taxon>
        <taxon>Glossata</taxon>
        <taxon>Ditrysia</taxon>
        <taxon>Tineoidea</taxon>
        <taxon>Psychidae</taxon>
        <taxon>Oiketicinae</taxon>
        <taxon>Eumeta</taxon>
    </lineage>
</organism>
<keyword evidence="2" id="KW-1185">Reference proteome</keyword>
<evidence type="ECO:0000313" key="2">
    <source>
        <dbReference type="Proteomes" id="UP000299102"/>
    </source>
</evidence>
<name>A0A4C1WC78_EUMVA</name>
<evidence type="ECO:0000313" key="1">
    <source>
        <dbReference type="EMBL" id="GBP47735.1"/>
    </source>
</evidence>
<sequence>MLFSDVNSGPYRNGCRYLAPLNDYHQRSAALLSNIGCSLRSDNTVDVDVKNVPRRARDLQKKKKEAKMAAARRPPSFVSIVKVSFSMFGVVSF</sequence>
<gene>
    <name evidence="1" type="ORF">EVAR_14267_1</name>
</gene>
<protein>
    <submittedName>
        <fullName evidence="1">Uncharacterized protein</fullName>
    </submittedName>
</protein>
<reference evidence="1 2" key="1">
    <citation type="journal article" date="2019" name="Commun. Biol.">
        <title>The bagworm genome reveals a unique fibroin gene that provides high tensile strength.</title>
        <authorList>
            <person name="Kono N."/>
            <person name="Nakamura H."/>
            <person name="Ohtoshi R."/>
            <person name="Tomita M."/>
            <person name="Numata K."/>
            <person name="Arakawa K."/>
        </authorList>
    </citation>
    <scope>NUCLEOTIDE SEQUENCE [LARGE SCALE GENOMIC DNA]</scope>
</reference>
<dbReference type="Proteomes" id="UP000299102">
    <property type="component" value="Unassembled WGS sequence"/>
</dbReference>